<reference evidence="2" key="2">
    <citation type="submission" date="2014-06" db="EMBL/GenBank/DDBJ databases">
        <authorList>
            <person name="Genoscope - CEA"/>
        </authorList>
    </citation>
    <scope>NUCLEOTIDE SEQUENCE</scope>
</reference>
<name>A0A078EJM3_BRANA</name>
<organism evidence="2 3">
    <name type="scientific">Brassica napus</name>
    <name type="common">Rape</name>
    <dbReference type="NCBI Taxonomy" id="3708"/>
    <lineage>
        <taxon>Eukaryota</taxon>
        <taxon>Viridiplantae</taxon>
        <taxon>Streptophyta</taxon>
        <taxon>Embryophyta</taxon>
        <taxon>Tracheophyta</taxon>
        <taxon>Spermatophyta</taxon>
        <taxon>Magnoliopsida</taxon>
        <taxon>eudicotyledons</taxon>
        <taxon>Gunneridae</taxon>
        <taxon>Pentapetalae</taxon>
        <taxon>rosids</taxon>
        <taxon>malvids</taxon>
        <taxon>Brassicales</taxon>
        <taxon>Brassicaceae</taxon>
        <taxon>Brassiceae</taxon>
        <taxon>Brassica</taxon>
    </lineage>
</organism>
<evidence type="ECO:0000313" key="1">
    <source>
        <dbReference type="EMBL" id="CAF2162407.1"/>
    </source>
</evidence>
<protein>
    <submittedName>
        <fullName evidence="1">(rape) hypothetical protein</fullName>
    </submittedName>
    <submittedName>
        <fullName evidence="2">BnaC05g47890D protein</fullName>
    </submittedName>
</protein>
<dbReference type="EMBL" id="HG994361">
    <property type="protein sequence ID" value="CAF2162407.1"/>
    <property type="molecule type" value="Genomic_DNA"/>
</dbReference>
<proteinExistence type="predicted"/>
<evidence type="ECO:0000313" key="2">
    <source>
        <dbReference type="EMBL" id="CDY50694.1"/>
    </source>
</evidence>
<gene>
    <name evidence="2" type="primary">BnaC05g47890D</name>
    <name evidence="1" type="ORF">DARMORV10_A07P15010.1</name>
    <name evidence="2" type="ORF">GSBRNA2T00097271001</name>
</gene>
<reference evidence="1" key="3">
    <citation type="submission" date="2021-01" db="EMBL/GenBank/DDBJ databases">
        <authorList>
            <consortium name="Genoscope - CEA"/>
            <person name="William W."/>
        </authorList>
    </citation>
    <scope>NUCLEOTIDE SEQUENCE</scope>
</reference>
<dbReference type="AlphaFoldDB" id="A0A078EJM3"/>
<dbReference type="Gramene" id="CDY50694">
    <property type="protein sequence ID" value="CDY50694"/>
    <property type="gene ID" value="GSBRNA2T00097271001"/>
</dbReference>
<dbReference type="STRING" id="3708.A0A078EJM3"/>
<dbReference type="Proteomes" id="UP000028999">
    <property type="component" value="Unassembled WGS sequence"/>
</dbReference>
<sequence>MLDYTLVSTKEEAVRREDVMGKHYQVFTTFQIIKAISPAYGLTEQMLHEANEEIFTFGS</sequence>
<keyword evidence="3" id="KW-1185">Reference proteome</keyword>
<dbReference type="Proteomes" id="UP001295469">
    <property type="component" value="Chromosome A07"/>
</dbReference>
<accession>A0A078EJM3</accession>
<dbReference type="Gramene" id="CDY01321">
    <property type="protein sequence ID" value="CDY01321"/>
    <property type="gene ID" value="GSBRNA2T00112274001"/>
</dbReference>
<dbReference type="PaxDb" id="3708-A0A078EJM3"/>
<dbReference type="EMBL" id="LK032932">
    <property type="protein sequence ID" value="CDY50694.1"/>
    <property type="molecule type" value="Genomic_DNA"/>
</dbReference>
<reference evidence="2 3" key="1">
    <citation type="journal article" date="2014" name="Science">
        <title>Plant genetics. Early allopolyploid evolution in the post-Neolithic Brassica napus oilseed genome.</title>
        <authorList>
            <person name="Chalhoub B."/>
            <person name="Denoeud F."/>
            <person name="Liu S."/>
            <person name="Parkin I.A."/>
            <person name="Tang H."/>
            <person name="Wang X."/>
            <person name="Chiquet J."/>
            <person name="Belcram H."/>
            <person name="Tong C."/>
            <person name="Samans B."/>
            <person name="Correa M."/>
            <person name="Da Silva C."/>
            <person name="Just J."/>
            <person name="Falentin C."/>
            <person name="Koh C.S."/>
            <person name="Le Clainche I."/>
            <person name="Bernard M."/>
            <person name="Bento P."/>
            <person name="Noel B."/>
            <person name="Labadie K."/>
            <person name="Alberti A."/>
            <person name="Charles M."/>
            <person name="Arnaud D."/>
            <person name="Guo H."/>
            <person name="Daviaud C."/>
            <person name="Alamery S."/>
            <person name="Jabbari K."/>
            <person name="Zhao M."/>
            <person name="Edger P.P."/>
            <person name="Chelaifa H."/>
            <person name="Tack D."/>
            <person name="Lassalle G."/>
            <person name="Mestiri I."/>
            <person name="Schnel N."/>
            <person name="Le Paslier M.C."/>
            <person name="Fan G."/>
            <person name="Renault V."/>
            <person name="Bayer P.E."/>
            <person name="Golicz A.A."/>
            <person name="Manoli S."/>
            <person name="Lee T.H."/>
            <person name="Thi V.H."/>
            <person name="Chalabi S."/>
            <person name="Hu Q."/>
            <person name="Fan C."/>
            <person name="Tollenaere R."/>
            <person name="Lu Y."/>
            <person name="Battail C."/>
            <person name="Shen J."/>
            <person name="Sidebottom C.H."/>
            <person name="Wang X."/>
            <person name="Canaguier A."/>
            <person name="Chauveau A."/>
            <person name="Berard A."/>
            <person name="Deniot G."/>
            <person name="Guan M."/>
            <person name="Liu Z."/>
            <person name="Sun F."/>
            <person name="Lim Y.P."/>
            <person name="Lyons E."/>
            <person name="Town C.D."/>
            <person name="Bancroft I."/>
            <person name="Wang X."/>
            <person name="Meng J."/>
            <person name="Ma J."/>
            <person name="Pires J.C."/>
            <person name="King G.J."/>
            <person name="Brunel D."/>
            <person name="Delourme R."/>
            <person name="Renard M."/>
            <person name="Aury J.M."/>
            <person name="Adams K.L."/>
            <person name="Batley J."/>
            <person name="Snowdon R.J."/>
            <person name="Tost J."/>
            <person name="Edwards D."/>
            <person name="Zhou Y."/>
            <person name="Hua W."/>
            <person name="Sharpe A.G."/>
            <person name="Paterson A.H."/>
            <person name="Guan C."/>
            <person name="Wincker P."/>
        </authorList>
    </citation>
    <scope>NUCLEOTIDE SEQUENCE [LARGE SCALE GENOMIC DNA]</scope>
    <source>
        <strain evidence="3">cv. Darmor-bzh</strain>
    </source>
</reference>
<evidence type="ECO:0000313" key="3">
    <source>
        <dbReference type="Proteomes" id="UP000028999"/>
    </source>
</evidence>